<feature type="domain" description="TipAS antibiotic-recognition" evidence="2">
    <location>
        <begin position="70"/>
        <end position="171"/>
    </location>
</feature>
<feature type="region of interest" description="Disordered" evidence="1">
    <location>
        <begin position="1"/>
        <end position="46"/>
    </location>
</feature>
<dbReference type="Gene3D" id="1.10.490.50">
    <property type="entry name" value="Antibiotic binding domain of TipA-like multidrug resistance regulators"/>
    <property type="match status" value="1"/>
</dbReference>
<reference evidence="3" key="1">
    <citation type="submission" date="2021-01" db="EMBL/GenBank/DDBJ databases">
        <title>Whole genome shotgun sequence of Actinoplanes siamensis NBRC 109076.</title>
        <authorList>
            <person name="Komaki H."/>
            <person name="Tamura T."/>
        </authorList>
    </citation>
    <scope>NUCLEOTIDE SEQUENCE</scope>
    <source>
        <strain evidence="3">NBRC 109076</strain>
    </source>
</reference>
<accession>A0A919NDC1</accession>
<dbReference type="EMBL" id="BOMW01000064">
    <property type="protein sequence ID" value="GIF08535.1"/>
    <property type="molecule type" value="Genomic_DNA"/>
</dbReference>
<dbReference type="InterPro" id="IPR036244">
    <property type="entry name" value="TipA-like_antibiotic-bd"/>
</dbReference>
<comment type="caution">
    <text evidence="3">The sequence shown here is derived from an EMBL/GenBank/DDBJ whole genome shotgun (WGS) entry which is preliminary data.</text>
</comment>
<proteinExistence type="predicted"/>
<gene>
    <name evidence="3" type="ORF">Asi03nite_60730</name>
</gene>
<sequence length="176" mass="19552">MVSSRAVRPRSSENRFTGAGRACEGSLPFAPTGRAADPYPSRQGMTPQMSISTIAAEDADRCRRALADEQAASLAATADWAHVDKDQVHRDWHELYGEIAAAITAGAQPRDEAVQELIARHHAVVSRFYTPSMDAYLGMALLYAEDEGMRTWHTSYHPRMVEFLGAAMRHYTDTRR</sequence>
<dbReference type="SUPFAM" id="SSF89082">
    <property type="entry name" value="Antibiotic binding domain of TipA-like multidrug resistance regulators"/>
    <property type="match status" value="1"/>
</dbReference>
<evidence type="ECO:0000313" key="3">
    <source>
        <dbReference type="EMBL" id="GIF08535.1"/>
    </source>
</evidence>
<name>A0A919NDC1_9ACTN</name>
<dbReference type="Pfam" id="PF07739">
    <property type="entry name" value="TipAS"/>
    <property type="match status" value="1"/>
</dbReference>
<keyword evidence="4" id="KW-1185">Reference proteome</keyword>
<evidence type="ECO:0000313" key="4">
    <source>
        <dbReference type="Proteomes" id="UP000629619"/>
    </source>
</evidence>
<evidence type="ECO:0000256" key="1">
    <source>
        <dbReference type="SAM" id="MobiDB-lite"/>
    </source>
</evidence>
<dbReference type="AlphaFoldDB" id="A0A919NDC1"/>
<dbReference type="InterPro" id="IPR012925">
    <property type="entry name" value="TipAS_dom"/>
</dbReference>
<protein>
    <recommendedName>
        <fullName evidence="2">TipAS antibiotic-recognition domain-containing protein</fullName>
    </recommendedName>
</protein>
<organism evidence="3 4">
    <name type="scientific">Actinoplanes siamensis</name>
    <dbReference type="NCBI Taxonomy" id="1223317"/>
    <lineage>
        <taxon>Bacteria</taxon>
        <taxon>Bacillati</taxon>
        <taxon>Actinomycetota</taxon>
        <taxon>Actinomycetes</taxon>
        <taxon>Micromonosporales</taxon>
        <taxon>Micromonosporaceae</taxon>
        <taxon>Actinoplanes</taxon>
    </lineage>
</organism>
<dbReference type="Proteomes" id="UP000629619">
    <property type="component" value="Unassembled WGS sequence"/>
</dbReference>
<evidence type="ECO:0000259" key="2">
    <source>
        <dbReference type="Pfam" id="PF07739"/>
    </source>
</evidence>